<dbReference type="PANTHER" id="PTHR22916">
    <property type="entry name" value="GLYCOSYLTRANSFERASE"/>
    <property type="match status" value="1"/>
</dbReference>
<keyword evidence="4" id="KW-1185">Reference proteome</keyword>
<evidence type="ECO:0000313" key="3">
    <source>
        <dbReference type="EMBL" id="QKF76874.1"/>
    </source>
</evidence>
<reference evidence="3 4" key="1">
    <citation type="submission" date="2020-05" db="EMBL/GenBank/DDBJ databases">
        <title>Complete genome sequencing of Campylobacter and Arcobacter type strains.</title>
        <authorList>
            <person name="Miller W.G."/>
            <person name="Yee E."/>
        </authorList>
    </citation>
    <scope>NUCLEOTIDE SEQUENCE [LARGE SCALE GENOMIC DNA]</scope>
    <source>
        <strain evidence="3 4">LMG 25694</strain>
    </source>
</reference>
<dbReference type="SUPFAM" id="SSF53448">
    <property type="entry name" value="Nucleotide-diphospho-sugar transferases"/>
    <property type="match status" value="1"/>
</dbReference>
<evidence type="ECO:0000313" key="4">
    <source>
        <dbReference type="Proteomes" id="UP000503313"/>
    </source>
</evidence>
<dbReference type="GO" id="GO:0016758">
    <property type="term" value="F:hexosyltransferase activity"/>
    <property type="evidence" value="ECO:0007669"/>
    <property type="project" value="UniProtKB-ARBA"/>
</dbReference>
<dbReference type="InterPro" id="IPR029044">
    <property type="entry name" value="Nucleotide-diphossugar_trans"/>
</dbReference>
<name>A0AAE7BFJ4_9BACT</name>
<gene>
    <name evidence="3" type="ORF">ADFLV_0829</name>
</gene>
<sequence>MLLNFSLIIATLGRKKELFDLIDSLRKGDYYTSKIQIIIVDQNEKGFLDKQLLSEYKDLDIKYIHSDTKGLSLNRNIGLKYATGDIICFPDDDCKFYNDTLIEISNILLNPNIDFCMGQIYDRETKKDIIKRWSKKDLKVNRFNSYFINSSITMFIKKNLVLDFDENLGVGAKFGSCEDADFIYRILQNKANGIYTPKIELWHPEPNYQEISLEKVKNYASGFGYFIRKNIDTIKILLFILLIGKKMMQFILNIFKKRFPKGYFKSFFNGLYIGIKEYKLC</sequence>
<protein>
    <submittedName>
        <fullName evidence="3">Glycosyltransferase, family 2</fullName>
    </submittedName>
</protein>
<dbReference type="Pfam" id="PF00535">
    <property type="entry name" value="Glycos_transf_2"/>
    <property type="match status" value="1"/>
</dbReference>
<dbReference type="RefSeq" id="WP_129010980.1">
    <property type="nucleotide sequence ID" value="NZ_CP053835.1"/>
</dbReference>
<dbReference type="KEGG" id="adz:ADFLV_0829"/>
<dbReference type="EMBL" id="CP053835">
    <property type="protein sequence ID" value="QKF76874.1"/>
    <property type="molecule type" value="Genomic_DNA"/>
</dbReference>
<organism evidence="3 4">
    <name type="scientific">Arcobacter defluvii</name>
    <dbReference type="NCBI Taxonomy" id="873191"/>
    <lineage>
        <taxon>Bacteria</taxon>
        <taxon>Pseudomonadati</taxon>
        <taxon>Campylobacterota</taxon>
        <taxon>Epsilonproteobacteria</taxon>
        <taxon>Campylobacterales</taxon>
        <taxon>Arcobacteraceae</taxon>
        <taxon>Arcobacter</taxon>
    </lineage>
</organism>
<feature type="domain" description="Glycosyltransferase 2-like" evidence="2">
    <location>
        <begin position="6"/>
        <end position="135"/>
    </location>
</feature>
<dbReference type="Proteomes" id="UP000503313">
    <property type="component" value="Chromosome"/>
</dbReference>
<dbReference type="Gene3D" id="3.90.550.10">
    <property type="entry name" value="Spore Coat Polysaccharide Biosynthesis Protein SpsA, Chain A"/>
    <property type="match status" value="1"/>
</dbReference>
<dbReference type="AlphaFoldDB" id="A0AAE7BFJ4"/>
<accession>A0AAE7BFJ4</accession>
<dbReference type="InterPro" id="IPR001173">
    <property type="entry name" value="Glyco_trans_2-like"/>
</dbReference>
<evidence type="ECO:0000259" key="2">
    <source>
        <dbReference type="Pfam" id="PF00535"/>
    </source>
</evidence>
<evidence type="ECO:0000256" key="1">
    <source>
        <dbReference type="SAM" id="Phobius"/>
    </source>
</evidence>
<feature type="transmembrane region" description="Helical" evidence="1">
    <location>
        <begin position="236"/>
        <end position="255"/>
    </location>
</feature>
<dbReference type="CDD" id="cd00761">
    <property type="entry name" value="Glyco_tranf_GTA_type"/>
    <property type="match status" value="1"/>
</dbReference>
<keyword evidence="1" id="KW-0812">Transmembrane</keyword>
<keyword evidence="1" id="KW-1133">Transmembrane helix</keyword>
<keyword evidence="1" id="KW-0472">Membrane</keyword>
<proteinExistence type="predicted"/>